<evidence type="ECO:0000313" key="2">
    <source>
        <dbReference type="EMBL" id="GIU49116.1"/>
    </source>
</evidence>
<dbReference type="SUPFAM" id="SSF54427">
    <property type="entry name" value="NTF2-like"/>
    <property type="match status" value="1"/>
</dbReference>
<comment type="caution">
    <text evidence="2">The sequence shown here is derived from an EMBL/GenBank/DDBJ whole genome shotgun (WGS) entry which is preliminary data.</text>
</comment>
<dbReference type="InterPro" id="IPR004027">
    <property type="entry name" value="SEC_C_motif"/>
</dbReference>
<evidence type="ECO:0000313" key="3">
    <source>
        <dbReference type="Proteomes" id="UP000887104"/>
    </source>
</evidence>
<sequence>MTNLNINPQTPCPCCSDLNYDQCCQSFHLKIKHAQTPEQLMRSRFCAFFLKDYAYLIETHHNDFRQGLTEDLLAQEPFPQWLSLEVSKSSIDGDTGKVTFQAWYQLDGDIDAIHESSDFIKQDGLWFYTQGEQKDAIYPKRNDKCVCRSGKKFKQCCGG</sequence>
<dbReference type="Proteomes" id="UP000887104">
    <property type="component" value="Unassembled WGS sequence"/>
</dbReference>
<dbReference type="EMBL" id="BPEY01000065">
    <property type="protein sequence ID" value="GIU49116.1"/>
    <property type="molecule type" value="Genomic_DNA"/>
</dbReference>
<protein>
    <submittedName>
        <fullName evidence="2">UPF0225 protein</fullName>
    </submittedName>
</protein>
<proteinExistence type="predicted"/>
<dbReference type="Gene3D" id="3.10.450.50">
    <property type="match status" value="1"/>
</dbReference>
<dbReference type="InterPro" id="IPR048469">
    <property type="entry name" value="YchJ-like_M"/>
</dbReference>
<evidence type="ECO:0000259" key="1">
    <source>
        <dbReference type="Pfam" id="PF17775"/>
    </source>
</evidence>
<dbReference type="InterPro" id="IPR032710">
    <property type="entry name" value="NTF2-like_dom_sf"/>
</dbReference>
<dbReference type="RefSeq" id="WP_220782172.1">
    <property type="nucleotide sequence ID" value="NZ_BPEY01000065.1"/>
</dbReference>
<name>A0ABQ4PLV7_9GAMM</name>
<reference evidence="2" key="1">
    <citation type="submission" date="2021-05" db="EMBL/GenBank/DDBJ databases">
        <title>Molecular characterization for Shewanella algae harboring chromosomal blaOXA-55-like strains isolated from clinical and environment sample.</title>
        <authorList>
            <person name="Ohama Y."/>
            <person name="Aoki K."/>
            <person name="Harada S."/>
            <person name="Moriya K."/>
            <person name="Ishii Y."/>
            <person name="Tateda K."/>
        </authorList>
    </citation>
    <scope>NUCLEOTIDE SEQUENCE</scope>
    <source>
        <strain evidence="2">JCM 11563</strain>
    </source>
</reference>
<dbReference type="PANTHER" id="PTHR33747:SF1">
    <property type="entry name" value="ADENYLATE CYCLASE-ASSOCIATED CAP C-TERMINAL DOMAIN-CONTAINING PROTEIN"/>
    <property type="match status" value="1"/>
</dbReference>
<dbReference type="Pfam" id="PF17775">
    <property type="entry name" value="YchJ_M-like"/>
    <property type="match status" value="1"/>
</dbReference>
<dbReference type="PANTHER" id="PTHR33747">
    <property type="entry name" value="UPF0225 PROTEIN SCO1677"/>
    <property type="match status" value="1"/>
</dbReference>
<organism evidence="2 3">
    <name type="scientific">Shewanella sairae</name>
    <dbReference type="NCBI Taxonomy" id="190310"/>
    <lineage>
        <taxon>Bacteria</taxon>
        <taxon>Pseudomonadati</taxon>
        <taxon>Pseudomonadota</taxon>
        <taxon>Gammaproteobacteria</taxon>
        <taxon>Alteromonadales</taxon>
        <taxon>Shewanellaceae</taxon>
        <taxon>Shewanella</taxon>
    </lineage>
</organism>
<feature type="domain" description="YchJ-like middle NTF2-like" evidence="1">
    <location>
        <begin position="36"/>
        <end position="131"/>
    </location>
</feature>
<dbReference type="Pfam" id="PF02810">
    <property type="entry name" value="SEC-C"/>
    <property type="match status" value="1"/>
</dbReference>
<dbReference type="SUPFAM" id="SSF103642">
    <property type="entry name" value="Sec-C motif"/>
    <property type="match status" value="1"/>
</dbReference>
<accession>A0ABQ4PLV7</accession>
<gene>
    <name evidence="2" type="ORF">TUM4438_32050</name>
</gene>
<keyword evidence="3" id="KW-1185">Reference proteome</keyword>